<feature type="compositionally biased region" description="Polar residues" evidence="1">
    <location>
        <begin position="275"/>
        <end position="285"/>
    </location>
</feature>
<feature type="compositionally biased region" description="Polar residues" evidence="1">
    <location>
        <begin position="614"/>
        <end position="624"/>
    </location>
</feature>
<dbReference type="InterPro" id="IPR036378">
    <property type="entry name" value="FAS1_dom_sf"/>
</dbReference>
<dbReference type="EMBL" id="VYZN01000050">
    <property type="protein sequence ID" value="KAE9527845.1"/>
    <property type="molecule type" value="Genomic_DNA"/>
</dbReference>
<dbReference type="InterPro" id="IPR050904">
    <property type="entry name" value="Adhesion/Biosynth-related"/>
</dbReference>
<dbReference type="GO" id="GO:0007155">
    <property type="term" value="P:cell adhesion"/>
    <property type="evidence" value="ECO:0007669"/>
    <property type="project" value="TreeGrafter"/>
</dbReference>
<dbReference type="Proteomes" id="UP000475862">
    <property type="component" value="Unassembled WGS sequence"/>
</dbReference>
<reference evidence="3 4" key="1">
    <citation type="submission" date="2019-08" db="EMBL/GenBank/DDBJ databases">
        <title>The genome of the soybean aphid Biotype 1, its phylome, world population structure and adaptation to the North American continent.</title>
        <authorList>
            <person name="Giordano R."/>
            <person name="Donthu R.K."/>
            <person name="Hernandez A.G."/>
            <person name="Wright C.L."/>
            <person name="Zimin A.V."/>
        </authorList>
    </citation>
    <scope>NUCLEOTIDE SEQUENCE [LARGE SCALE GENOMIC DNA]</scope>
    <source>
        <tissue evidence="3">Whole aphids</tissue>
    </source>
</reference>
<dbReference type="InterPro" id="IPR000782">
    <property type="entry name" value="FAS1_domain"/>
</dbReference>
<keyword evidence="4" id="KW-1185">Reference proteome</keyword>
<feature type="compositionally biased region" description="Basic residues" evidence="1">
    <location>
        <begin position="466"/>
        <end position="476"/>
    </location>
</feature>
<protein>
    <recommendedName>
        <fullName evidence="2">FAS1 domain-containing protein</fullName>
    </recommendedName>
</protein>
<organism evidence="3 4">
    <name type="scientific">Aphis glycines</name>
    <name type="common">Soybean aphid</name>
    <dbReference type="NCBI Taxonomy" id="307491"/>
    <lineage>
        <taxon>Eukaryota</taxon>
        <taxon>Metazoa</taxon>
        <taxon>Ecdysozoa</taxon>
        <taxon>Arthropoda</taxon>
        <taxon>Hexapoda</taxon>
        <taxon>Insecta</taxon>
        <taxon>Pterygota</taxon>
        <taxon>Neoptera</taxon>
        <taxon>Paraneoptera</taxon>
        <taxon>Hemiptera</taxon>
        <taxon>Sternorrhyncha</taxon>
        <taxon>Aphidomorpha</taxon>
        <taxon>Aphidoidea</taxon>
        <taxon>Aphididae</taxon>
        <taxon>Aphidini</taxon>
        <taxon>Aphis</taxon>
        <taxon>Aphis</taxon>
    </lineage>
</organism>
<dbReference type="GO" id="GO:0005615">
    <property type="term" value="C:extracellular space"/>
    <property type="evidence" value="ECO:0007669"/>
    <property type="project" value="TreeGrafter"/>
</dbReference>
<feature type="domain" description="FAS1" evidence="2">
    <location>
        <begin position="929"/>
        <end position="1133"/>
    </location>
</feature>
<feature type="region of interest" description="Disordered" evidence="1">
    <location>
        <begin position="572"/>
        <end position="640"/>
    </location>
</feature>
<feature type="region of interest" description="Disordered" evidence="1">
    <location>
        <begin position="123"/>
        <end position="154"/>
    </location>
</feature>
<feature type="compositionally biased region" description="Low complexity" evidence="1">
    <location>
        <begin position="249"/>
        <end position="272"/>
    </location>
</feature>
<feature type="compositionally biased region" description="Low complexity" evidence="1">
    <location>
        <begin position="218"/>
        <end position="230"/>
    </location>
</feature>
<evidence type="ECO:0000313" key="4">
    <source>
        <dbReference type="Proteomes" id="UP000475862"/>
    </source>
</evidence>
<feature type="region of interest" description="Disordered" evidence="1">
    <location>
        <begin position="166"/>
        <end position="312"/>
    </location>
</feature>
<dbReference type="SMART" id="SM00554">
    <property type="entry name" value="FAS1"/>
    <property type="match status" value="1"/>
</dbReference>
<feature type="region of interest" description="Disordered" evidence="1">
    <location>
        <begin position="872"/>
        <end position="902"/>
    </location>
</feature>
<comment type="caution">
    <text evidence="3">The sequence shown here is derived from an EMBL/GenBank/DDBJ whole genome shotgun (WGS) entry which is preliminary data.</text>
</comment>
<dbReference type="GO" id="GO:0031012">
    <property type="term" value="C:extracellular matrix"/>
    <property type="evidence" value="ECO:0007669"/>
    <property type="project" value="TreeGrafter"/>
</dbReference>
<feature type="region of interest" description="Disordered" evidence="1">
    <location>
        <begin position="364"/>
        <end position="507"/>
    </location>
</feature>
<dbReference type="Gene3D" id="2.30.180.10">
    <property type="entry name" value="FAS1 domain"/>
    <property type="match status" value="2"/>
</dbReference>
<feature type="domain" description="FAS1" evidence="2">
    <location>
        <begin position="733"/>
        <end position="922"/>
    </location>
</feature>
<feature type="compositionally biased region" description="Low complexity" evidence="1">
    <location>
        <begin position="872"/>
        <end position="888"/>
    </location>
</feature>
<dbReference type="PROSITE" id="PS50213">
    <property type="entry name" value="FAS1"/>
    <property type="match status" value="2"/>
</dbReference>
<feature type="compositionally biased region" description="Low complexity" evidence="1">
    <location>
        <begin position="687"/>
        <end position="702"/>
    </location>
</feature>
<dbReference type="PANTHER" id="PTHR10900">
    <property type="entry name" value="PERIOSTIN-RELATED"/>
    <property type="match status" value="1"/>
</dbReference>
<feature type="compositionally biased region" description="Acidic residues" evidence="1">
    <location>
        <begin position="1060"/>
        <end position="1069"/>
    </location>
</feature>
<dbReference type="GO" id="GO:0050839">
    <property type="term" value="F:cell adhesion molecule binding"/>
    <property type="evidence" value="ECO:0007669"/>
    <property type="project" value="TreeGrafter"/>
</dbReference>
<accession>A0A6G0T8W3</accession>
<feature type="region of interest" description="Disordered" evidence="1">
    <location>
        <begin position="1058"/>
        <end position="1086"/>
    </location>
</feature>
<dbReference type="GO" id="GO:0030198">
    <property type="term" value="P:extracellular matrix organization"/>
    <property type="evidence" value="ECO:0007669"/>
    <property type="project" value="TreeGrafter"/>
</dbReference>
<gene>
    <name evidence="3" type="ORF">AGLY_012669</name>
</gene>
<evidence type="ECO:0000259" key="2">
    <source>
        <dbReference type="PROSITE" id="PS50213"/>
    </source>
</evidence>
<feature type="compositionally biased region" description="Basic residues" evidence="1">
    <location>
        <begin position="419"/>
        <end position="432"/>
    </location>
</feature>
<feature type="region of interest" description="Disordered" evidence="1">
    <location>
        <begin position="527"/>
        <end position="552"/>
    </location>
</feature>
<feature type="compositionally biased region" description="Basic and acidic residues" evidence="1">
    <location>
        <begin position="527"/>
        <end position="536"/>
    </location>
</feature>
<name>A0A6G0T8W3_APHGL</name>
<feature type="compositionally biased region" description="Low complexity" evidence="1">
    <location>
        <begin position="127"/>
        <end position="143"/>
    </location>
</feature>
<evidence type="ECO:0000313" key="3">
    <source>
        <dbReference type="EMBL" id="KAE9527845.1"/>
    </source>
</evidence>
<evidence type="ECO:0000256" key="1">
    <source>
        <dbReference type="SAM" id="MobiDB-lite"/>
    </source>
</evidence>
<feature type="compositionally biased region" description="Polar residues" evidence="1">
    <location>
        <begin position="380"/>
        <end position="396"/>
    </location>
</feature>
<dbReference type="OrthoDB" id="286301at2759"/>
<feature type="region of interest" description="Disordered" evidence="1">
    <location>
        <begin position="75"/>
        <end position="98"/>
    </location>
</feature>
<feature type="compositionally biased region" description="Polar residues" evidence="1">
    <location>
        <begin position="703"/>
        <end position="726"/>
    </location>
</feature>
<dbReference type="SUPFAM" id="SSF82153">
    <property type="entry name" value="FAS1 domain"/>
    <property type="match status" value="2"/>
</dbReference>
<dbReference type="Pfam" id="PF02469">
    <property type="entry name" value="Fasciclin"/>
    <property type="match status" value="1"/>
</dbReference>
<sequence>MAAEDAGDGHRFTLAAVVCAAVTVASAITTKPSGTAVIKTTLQISPQDHKTVAAESEDRRPLHRTSFAARYWQQRETAANGPPSSVHVDDDDDDYYVQQPPHKLSAVQQTHILDDIRRHNQPQQWWTAPGSSSAAPSSQTSTTVMPADDQESTVDTLQQLLQINGVAADDHDPVADNSDDDRHSKQRSIGGTVWPPQPSYNNHNRQQQPSLSPPPVTSVPHGHQQQQQQQYYSTTGPTVQQHHRHHHPQQQQQQQQIFVTTPPSSATSNNPPRHISQQYIPLQSTPQPQYYPQPQRPALVPAAGDGETDAGGLDADIEQQIRQQLTAVVGAGNNANYTIISPSGGSANHLLRLTQHGSASNDHAQYVKIGGGGGGGGGSSQSRNRLQQQAETSTNAARPPVAVAGTRSSKRWSSGKNRSPLRPRRPSRHRPPRPPCSPGRPANSNSSNSWPGKCCRPAWHSTRSYAPRRGRQRRGQGRGGGDATAAATVDSGSTFPSGGGAQQVLPATGKKKPVTFVILEERPDGTVRVRGIEKKQHGGGPSDGDDAGAADVVGSSNDEQLQQLVDKLNRGELRLPSVGQPSSSSKTGAPDSAAVASTTVSTPLPAAYVPPFPSTAQPTGSSANNKRREPPPSPAYFPTVAPQTTTTALHQHQYQNFFIPTVVPTEVVAVATTVGQQHNNNYHHHQQQQQRQQQQQQQQQQQFYTPPTITTSASHNTPAPVNSTYFNSNKAAKEGMFSGALRRRGYYAMAKYMRQAGVDAVLEETGPFTVFVPTDKAFRALLVQLGGPDRAEDKFRENPRLLIGLLLHHVVPGAFRASDLMAGDEMTGVSLAGTQLRANLYARQLYDNRWNDIEVLTINGARVLDDVNPTASAAAVDGSNSDDGSNGSTQQRRDMILSSNGGAGGNNQQQIMAIGHAVDRVLFPLPVGDVLATMRADRQRRYNVFLRAVDEHCSPNVRSLLTGSRTVTVFAPVDEAFRVRRGSGNYNSSSTSGSIIDWMLSEDSSSRFKKRNRRRIADRFVLSHVVLAGPGDPPMYTAGLRFYQVRDTAYRLPEGGDFAAGEDDDDGAVEDFNGGGDDVNLTSSPNDGEKSRFYQLTVYKDSGRIRLNGGAAQVLVRNVPATNGVLHGLDAPLV</sequence>
<dbReference type="PANTHER" id="PTHR10900:SF120">
    <property type="entry name" value="MUCIN-5AC-RELATED"/>
    <property type="match status" value="1"/>
</dbReference>
<feature type="region of interest" description="Disordered" evidence="1">
    <location>
        <begin position="681"/>
        <end position="726"/>
    </location>
</feature>
<proteinExistence type="predicted"/>
<feature type="compositionally biased region" description="Gly residues" evidence="1">
    <location>
        <begin position="369"/>
        <end position="379"/>
    </location>
</feature>
<dbReference type="AlphaFoldDB" id="A0A6G0T8W3"/>